<dbReference type="InterPro" id="IPR036895">
    <property type="entry name" value="Uracil-DNA_glycosylase-like_sf"/>
</dbReference>
<dbReference type="GO" id="GO:0097510">
    <property type="term" value="P:base-excision repair, AP site formation via deaminated base removal"/>
    <property type="evidence" value="ECO:0007669"/>
    <property type="project" value="TreeGrafter"/>
</dbReference>
<proteinExistence type="inferred from homology"/>
<evidence type="ECO:0008006" key="8">
    <source>
        <dbReference type="Google" id="ProtNLM"/>
    </source>
</evidence>
<dbReference type="NCBIfam" id="NF003591">
    <property type="entry name" value="PRK05254.1-4"/>
    <property type="match status" value="1"/>
</dbReference>
<dbReference type="Pfam" id="PF05970">
    <property type="entry name" value="PIF1"/>
    <property type="match status" value="1"/>
</dbReference>
<dbReference type="Gene3D" id="3.40.50.300">
    <property type="entry name" value="P-loop containing nucleotide triphosphate hydrolases"/>
    <property type="match status" value="2"/>
</dbReference>
<dbReference type="GO" id="GO:0003678">
    <property type="term" value="F:DNA helicase activity"/>
    <property type="evidence" value="ECO:0007669"/>
    <property type="project" value="InterPro"/>
</dbReference>
<comment type="similarity">
    <text evidence="1">Belongs to the uracil-DNA glycosylase (UDG) superfamily. UNG family.</text>
</comment>
<evidence type="ECO:0000256" key="2">
    <source>
        <dbReference type="ARBA" id="ARBA00022763"/>
    </source>
</evidence>
<dbReference type="Pfam" id="PF03167">
    <property type="entry name" value="UDG"/>
    <property type="match status" value="1"/>
</dbReference>
<dbReference type="InterPro" id="IPR005122">
    <property type="entry name" value="Uracil-DNA_glycosylase-like"/>
</dbReference>
<evidence type="ECO:0000259" key="5">
    <source>
        <dbReference type="SMART" id="SM00382"/>
    </source>
</evidence>
<dbReference type="NCBIfam" id="NF003592">
    <property type="entry name" value="PRK05254.1-5"/>
    <property type="match status" value="1"/>
</dbReference>
<dbReference type="CDD" id="cd18037">
    <property type="entry name" value="DEXSc_Pif1_like"/>
    <property type="match status" value="1"/>
</dbReference>
<dbReference type="CDD" id="cd18809">
    <property type="entry name" value="SF1_C_RecD"/>
    <property type="match status" value="1"/>
</dbReference>
<dbReference type="SUPFAM" id="SSF52141">
    <property type="entry name" value="Uracil-DNA glycosylase-like"/>
    <property type="match status" value="1"/>
</dbReference>
<evidence type="ECO:0000256" key="4">
    <source>
        <dbReference type="ARBA" id="ARBA00023204"/>
    </source>
</evidence>
<dbReference type="HAMAP" id="MF_00148">
    <property type="entry name" value="UDG"/>
    <property type="match status" value="1"/>
</dbReference>
<dbReference type="InterPro" id="IPR049163">
    <property type="entry name" value="Pif1-like_2B_dom"/>
</dbReference>
<dbReference type="NCBIfam" id="NF003589">
    <property type="entry name" value="PRK05254.1-2"/>
    <property type="match status" value="1"/>
</dbReference>
<dbReference type="InterPro" id="IPR027417">
    <property type="entry name" value="P-loop_NTPase"/>
</dbReference>
<dbReference type="InterPro" id="IPR010285">
    <property type="entry name" value="DNA_helicase_pif1-like_DEAD"/>
</dbReference>
<dbReference type="GO" id="GO:0004844">
    <property type="term" value="F:uracil DNA N-glycosylase activity"/>
    <property type="evidence" value="ECO:0007669"/>
    <property type="project" value="InterPro"/>
</dbReference>
<accession>A0A6C0DS44</accession>
<dbReference type="CDD" id="cd10027">
    <property type="entry name" value="UDG-F1-like"/>
    <property type="match status" value="1"/>
</dbReference>
<dbReference type="InterPro" id="IPR003593">
    <property type="entry name" value="AAA+_ATPase"/>
</dbReference>
<evidence type="ECO:0000256" key="3">
    <source>
        <dbReference type="ARBA" id="ARBA00022801"/>
    </source>
</evidence>
<evidence type="ECO:0000256" key="1">
    <source>
        <dbReference type="ARBA" id="ARBA00008184"/>
    </source>
</evidence>
<keyword evidence="4" id="KW-0234">DNA repair</keyword>
<name>A0A6C0DS44_9ZZZZ</name>
<dbReference type="GO" id="GO:0000723">
    <property type="term" value="P:telomere maintenance"/>
    <property type="evidence" value="ECO:0007669"/>
    <property type="project" value="InterPro"/>
</dbReference>
<dbReference type="SMART" id="SM00382">
    <property type="entry name" value="AAA"/>
    <property type="match status" value="1"/>
</dbReference>
<protein>
    <recommendedName>
        <fullName evidence="8">Uracil-DNA glycosylase</fullName>
    </recommendedName>
</protein>
<reference evidence="7" key="1">
    <citation type="journal article" date="2020" name="Nature">
        <title>Giant virus diversity and host interactions through global metagenomics.</title>
        <authorList>
            <person name="Schulz F."/>
            <person name="Roux S."/>
            <person name="Paez-Espino D."/>
            <person name="Jungbluth S."/>
            <person name="Walsh D.A."/>
            <person name="Denef V.J."/>
            <person name="McMahon K.D."/>
            <person name="Konstantinidis K.T."/>
            <person name="Eloe-Fadrosh E.A."/>
            <person name="Kyrpides N.C."/>
            <person name="Woyke T."/>
        </authorList>
    </citation>
    <scope>NUCLEOTIDE SEQUENCE</scope>
    <source>
        <strain evidence="7">GVMAG-M-3300023174-57</strain>
    </source>
</reference>
<sequence>MQIITDPSVTEILRLIREGKNLFLTGPGGTGKSTIVRRLSQEVHGIAVTAMTGCAALLLEAKASTLHSWAGIGLGKDTLEKTIEMIRKKDRLRRRWTTCRVLVIDEVSMLTPELFERLDAIGRSIRKSNKRFGGLGLVLVGDFCQLPPVSKDFGGDMRFLFESDLWSSSVDVACVLTEIWRQKDPVYQQILGEVRMGALSEASERILRGRMNTNWQSEAIKPTLLFSRNQQVDAINMQNLEAIAEEAKIFVKSVVFDESRWYAGGHEGMPPLKTSDTVEYAQNRLCQDASFVERLELRKGAQVMLTVNMKPESGLVNGSRGVIVGFEASARGFPIVKFRSCTMTVEPYVWWSHELPHVGIQQIPLRVAWAITIHKSQGASIDSAIVDIGKSTFEYGQAYVALSRVRSLEGLHLFALDVSRIKTHPRVAAFYKQLSVSAVHVPDVVAVTVPWSLDCVHECWRPVLDSVLTEKLREFVSTERARGAVYPDHTNVFKALSLGMDDVKVVILGQDPYHGDGQAMGLSFSVADGVAAPPSLKNIMKEVSADLGHAVCSSDLTPWFKQGVLLLNTVLTVAGGAAASHAGAGWEAVTDALLKELVTRRKGLVFLLWGKAAQSKAALIRGSGTHHVLEAAHPSPLSAYKGFFGCKHFSRTNELLGPEAAIRWTDQ</sequence>
<dbReference type="SUPFAM" id="SSF52540">
    <property type="entry name" value="P-loop containing nucleoside triphosphate hydrolases"/>
    <property type="match status" value="2"/>
</dbReference>
<dbReference type="SMART" id="SM00987">
    <property type="entry name" value="UreE_C"/>
    <property type="match status" value="1"/>
</dbReference>
<dbReference type="NCBIfam" id="NF003588">
    <property type="entry name" value="PRK05254.1-1"/>
    <property type="match status" value="1"/>
</dbReference>
<dbReference type="InterPro" id="IPR018085">
    <property type="entry name" value="Ura-DNA_Glyclase_AS"/>
</dbReference>
<dbReference type="PANTHER" id="PTHR11264">
    <property type="entry name" value="URACIL-DNA GLYCOSYLASE"/>
    <property type="match status" value="1"/>
</dbReference>
<feature type="domain" description="Uracil-DNA glycosylase-like" evidence="6">
    <location>
        <begin position="496"/>
        <end position="656"/>
    </location>
</feature>
<dbReference type="Pfam" id="PF21530">
    <property type="entry name" value="Pif1_2B_dom"/>
    <property type="match status" value="1"/>
</dbReference>
<dbReference type="NCBIfam" id="TIGR00628">
    <property type="entry name" value="ung"/>
    <property type="match status" value="1"/>
</dbReference>
<dbReference type="PROSITE" id="PS00130">
    <property type="entry name" value="U_DNA_GLYCOSYLASE"/>
    <property type="match status" value="1"/>
</dbReference>
<dbReference type="InterPro" id="IPR002043">
    <property type="entry name" value="UDG_fam1"/>
</dbReference>
<evidence type="ECO:0000313" key="7">
    <source>
        <dbReference type="EMBL" id="QHT19364.1"/>
    </source>
</evidence>
<dbReference type="EMBL" id="MN739665">
    <property type="protein sequence ID" value="QHT19364.1"/>
    <property type="molecule type" value="Genomic_DNA"/>
</dbReference>
<dbReference type="PANTHER" id="PTHR11264:SF0">
    <property type="entry name" value="URACIL-DNA GLYCOSYLASE"/>
    <property type="match status" value="1"/>
</dbReference>
<feature type="domain" description="AAA+ ATPase" evidence="5">
    <location>
        <begin position="18"/>
        <end position="171"/>
    </location>
</feature>
<keyword evidence="3" id="KW-0378">Hydrolase</keyword>
<keyword evidence="2" id="KW-0227">DNA damage</keyword>
<dbReference type="Gene3D" id="3.40.470.10">
    <property type="entry name" value="Uracil-DNA glycosylase-like domain"/>
    <property type="match status" value="1"/>
</dbReference>
<evidence type="ECO:0000259" key="6">
    <source>
        <dbReference type="SMART" id="SM00986"/>
    </source>
</evidence>
<dbReference type="SMART" id="SM00986">
    <property type="entry name" value="UDG"/>
    <property type="match status" value="1"/>
</dbReference>
<dbReference type="AlphaFoldDB" id="A0A6C0DS44"/>
<organism evidence="7">
    <name type="scientific">viral metagenome</name>
    <dbReference type="NCBI Taxonomy" id="1070528"/>
    <lineage>
        <taxon>unclassified sequences</taxon>
        <taxon>metagenomes</taxon>
        <taxon>organismal metagenomes</taxon>
    </lineage>
</organism>